<keyword evidence="2" id="KW-0812">Transmembrane</keyword>
<dbReference type="PROSITE" id="PS51257">
    <property type="entry name" value="PROKAR_LIPOPROTEIN"/>
    <property type="match status" value="1"/>
</dbReference>
<dbReference type="GO" id="GO:0008514">
    <property type="term" value="F:organic anion transmembrane transporter activity"/>
    <property type="evidence" value="ECO:0007669"/>
    <property type="project" value="InterPro"/>
</dbReference>
<feature type="transmembrane region" description="Helical" evidence="2">
    <location>
        <begin position="252"/>
        <end position="273"/>
    </location>
</feature>
<evidence type="ECO:0000313" key="3">
    <source>
        <dbReference type="EMBL" id="SMA46590.1"/>
    </source>
</evidence>
<feature type="transmembrane region" description="Helical" evidence="2">
    <location>
        <begin position="285"/>
        <end position="302"/>
    </location>
</feature>
<dbReference type="PIRSF" id="PIRSF005348">
    <property type="entry name" value="YxkH"/>
    <property type="match status" value="1"/>
</dbReference>
<feature type="transmembrane region" description="Helical" evidence="2">
    <location>
        <begin position="96"/>
        <end position="115"/>
    </location>
</feature>
<evidence type="ECO:0000256" key="1">
    <source>
        <dbReference type="PIRNR" id="PIRNR005348"/>
    </source>
</evidence>
<evidence type="ECO:0000256" key="2">
    <source>
        <dbReference type="SAM" id="Phobius"/>
    </source>
</evidence>
<reference evidence="3 4" key="1">
    <citation type="submission" date="2017-03" db="EMBL/GenBank/DDBJ databases">
        <authorList>
            <person name="Afonso C.L."/>
            <person name="Miller P.J."/>
            <person name="Scott M.A."/>
            <person name="Spackman E."/>
            <person name="Goraichik I."/>
            <person name="Dimitrov K.M."/>
            <person name="Suarez D.L."/>
            <person name="Swayne D.E."/>
        </authorList>
    </citation>
    <scope>NUCLEOTIDE SEQUENCE [LARGE SCALE GENOMIC DNA]</scope>
    <source>
        <strain evidence="3">SB41UT1</strain>
    </source>
</reference>
<name>A0A1X7AJF9_9GAMM</name>
<keyword evidence="2" id="KW-1133">Transmembrane helix</keyword>
<dbReference type="InterPro" id="IPR004679">
    <property type="entry name" value="2-OHcarboxylate_transport"/>
</dbReference>
<feature type="transmembrane region" description="Helical" evidence="2">
    <location>
        <begin position="127"/>
        <end position="153"/>
    </location>
</feature>
<feature type="transmembrane region" description="Helical" evidence="2">
    <location>
        <begin position="409"/>
        <end position="429"/>
    </location>
</feature>
<feature type="transmembrane region" description="Helical" evidence="2">
    <location>
        <begin position="33"/>
        <end position="52"/>
    </location>
</feature>
<evidence type="ECO:0000313" key="4">
    <source>
        <dbReference type="Proteomes" id="UP000196573"/>
    </source>
</evidence>
<keyword evidence="1" id="KW-0813">Transport</keyword>
<dbReference type="GO" id="GO:0015293">
    <property type="term" value="F:symporter activity"/>
    <property type="evidence" value="ECO:0007669"/>
    <property type="project" value="UniProtKB-UniRule"/>
</dbReference>
<keyword evidence="4" id="KW-1185">Reference proteome</keyword>
<feature type="transmembrane region" description="Helical" evidence="2">
    <location>
        <begin position="195"/>
        <end position="216"/>
    </location>
</feature>
<sequence>MIAKRIFGLPILLFLACVGVILLSHYYNQLPTGIPGALALCFVIGGIFGWIGDRLPIWDKYIGGGTVLVFIGSAALVYMGWLTDRETAQITHFIQQYQYLDFFISVLIVGNILAVKKAMLIRSLIGYVPVILLAIGGAMLFGLAVGLLIGLPLNEIICIYVLPVMCGGNGAGVIPLSEIYESITGLPRDSYYSKAFSILTIANIISILAASTLNWLGKKYPSITGEGRLVRQEQGLQEEDSSTTKSVSKSDLAGGLLLAMILYVLAELMAKVILPGWGNVQIHRYAWLVVLVALVNISGLIPESLKQGAKSVSDFLGGELLWILMVGIGVVYTDLETLFAAVTPTSVFLSAMIVLGAIIGAGFGGRLFGFYEVESAISAGLCMANRGGTGDLEVLAASNRMQLLSYAQISSRLGGGIVLILGAVMFGIFA</sequence>
<feature type="transmembrane region" description="Helical" evidence="2">
    <location>
        <begin position="314"/>
        <end position="332"/>
    </location>
</feature>
<comment type="similarity">
    <text evidence="1">Belongs to the 2-hydroxycarboxylate transporter (2-HCT) (TC 2.A.24) family.</text>
</comment>
<feature type="transmembrane region" description="Helical" evidence="2">
    <location>
        <begin position="338"/>
        <end position="363"/>
    </location>
</feature>
<protein>
    <submittedName>
        <fullName evidence="3">Citrate-sodium symporter</fullName>
    </submittedName>
</protein>
<dbReference type="Pfam" id="PF03390">
    <property type="entry name" value="2HCT"/>
    <property type="match status" value="1"/>
</dbReference>
<dbReference type="PANTHER" id="PTHR40033">
    <property type="entry name" value="NA(+)-MALATE SYMPORTER"/>
    <property type="match status" value="1"/>
</dbReference>
<dbReference type="Proteomes" id="UP000196573">
    <property type="component" value="Unassembled WGS sequence"/>
</dbReference>
<dbReference type="PANTHER" id="PTHR40033:SF1">
    <property type="entry name" value="CITRATE-SODIUM SYMPORTER"/>
    <property type="match status" value="1"/>
</dbReference>
<proteinExistence type="inferred from homology"/>
<dbReference type="GO" id="GO:0005886">
    <property type="term" value="C:plasma membrane"/>
    <property type="evidence" value="ECO:0007669"/>
    <property type="project" value="UniProtKB-UniRule"/>
</dbReference>
<organism evidence="3 4">
    <name type="scientific">Parendozoicomonas haliclonae</name>
    <dbReference type="NCBI Taxonomy" id="1960125"/>
    <lineage>
        <taxon>Bacteria</taxon>
        <taxon>Pseudomonadati</taxon>
        <taxon>Pseudomonadota</taxon>
        <taxon>Gammaproteobacteria</taxon>
        <taxon>Oceanospirillales</taxon>
        <taxon>Endozoicomonadaceae</taxon>
        <taxon>Parendozoicomonas</taxon>
    </lineage>
</organism>
<keyword evidence="1 2" id="KW-0472">Membrane</keyword>
<gene>
    <name evidence="3" type="primary">citS</name>
    <name evidence="3" type="ORF">EHSB41UT_02209</name>
</gene>
<feature type="transmembrane region" description="Helical" evidence="2">
    <location>
        <begin position="7"/>
        <end position="27"/>
    </location>
</feature>
<feature type="transmembrane region" description="Helical" evidence="2">
    <location>
        <begin position="61"/>
        <end position="81"/>
    </location>
</feature>
<keyword evidence="1" id="KW-0769">Symport</keyword>
<accession>A0A1X7AJF9</accession>
<dbReference type="EMBL" id="FWPT01000004">
    <property type="protein sequence ID" value="SMA46590.1"/>
    <property type="molecule type" value="Genomic_DNA"/>
</dbReference>
<dbReference type="AlphaFoldDB" id="A0A1X7AJF9"/>